<evidence type="ECO:0000313" key="3">
    <source>
        <dbReference type="Proteomes" id="UP000289465"/>
    </source>
</evidence>
<protein>
    <submittedName>
        <fullName evidence="2">Uncharacterized protein</fullName>
    </submittedName>
</protein>
<accession>A0A446CJB4</accession>
<organism evidence="2 3">
    <name type="scientific">Achromobacter veterisilvae</name>
    <dbReference type="NCBI Taxonomy" id="2069367"/>
    <lineage>
        <taxon>Bacteria</taxon>
        <taxon>Pseudomonadati</taxon>
        <taxon>Pseudomonadota</taxon>
        <taxon>Betaproteobacteria</taxon>
        <taxon>Burkholderiales</taxon>
        <taxon>Alcaligenaceae</taxon>
        <taxon>Achromobacter</taxon>
    </lineage>
</organism>
<dbReference type="EMBL" id="UFQC01000013">
    <property type="protein sequence ID" value="SSW68007.1"/>
    <property type="molecule type" value="Genomic_DNA"/>
</dbReference>
<gene>
    <name evidence="2" type="ORF">AVE30378_02892</name>
</gene>
<reference evidence="2 3" key="1">
    <citation type="submission" date="2018-07" db="EMBL/GenBank/DDBJ databases">
        <authorList>
            <person name="Peeters C."/>
        </authorList>
    </citation>
    <scope>NUCLEOTIDE SEQUENCE [LARGE SCALE GENOMIC DNA]</scope>
    <source>
        <strain evidence="2 3">LMG 30378</strain>
    </source>
</reference>
<evidence type="ECO:0000313" key="2">
    <source>
        <dbReference type="EMBL" id="SSW68007.1"/>
    </source>
</evidence>
<dbReference type="AlphaFoldDB" id="A0A446CJB4"/>
<dbReference type="Proteomes" id="UP000289465">
    <property type="component" value="Unassembled WGS sequence"/>
</dbReference>
<feature type="region of interest" description="Disordered" evidence="1">
    <location>
        <begin position="503"/>
        <end position="543"/>
    </location>
</feature>
<evidence type="ECO:0000256" key="1">
    <source>
        <dbReference type="SAM" id="MobiDB-lite"/>
    </source>
</evidence>
<name>A0A446CJB4_9BURK</name>
<proteinExistence type="predicted"/>
<sequence>MSGCHGGLPGRRCQTPVRQGVAGLKQCIRVSDTHRGESVFLRLVSDTRQHLFKPCRYLIWVSDTWHRTARRVIAGCRRSLPGRRCQTPVRQGVAGLKQCIGVSDTNRGKSVFSRLVSDTRQHLFKPCRHLVWVSDTWHGTARSVIAGCRGSLPGRRCQTPVRQGVAGLKQCIGVSDTHRGESVFSRLVSDTRQHLFKPCLYLVWVSDTWHGTARSVIAGCRGSLPGRRCQTPVRQGVAGLKQCIGVSDTHRGESVFSRLVSDTRQHLFKPCLYLVWVSDTWHGTARSVIAGCRGSLPGRRCQTPVRQGVAGLKQCIRVSDTNRGKSVFSRLVSDTRQHLFKSYRHLVWVSDTWHRTARRVIAGCRRSLPRRRCQTPVQQGVAGLKQCIRVSDTNRGKSVFSRLVSDTRQHLFKSYRHLVWVSDTWHRTARRVIAGCRRSLPRRRCQTPVQQGVAGLKQCIRVSDTNRGKSVFSRLVSDTRQHLFKPCRYLVWVSDTWHISPQQRAASSSTARRRVSPTRPPARPAWGGQRKIFPPPPHPRREP</sequence>